<dbReference type="Gene3D" id="3.30.420.10">
    <property type="entry name" value="Ribonuclease H-like superfamily/Ribonuclease H"/>
    <property type="match status" value="1"/>
</dbReference>
<sequence>MKGNLYTTAYNDILQNCVLPTLWKRFGEGPFLFQHENTPVHKARSLKKRVWWGRT</sequence>
<organism evidence="1">
    <name type="scientific">Anguilla anguilla</name>
    <name type="common">European freshwater eel</name>
    <name type="synonym">Muraena anguilla</name>
    <dbReference type="NCBI Taxonomy" id="7936"/>
    <lineage>
        <taxon>Eukaryota</taxon>
        <taxon>Metazoa</taxon>
        <taxon>Chordata</taxon>
        <taxon>Craniata</taxon>
        <taxon>Vertebrata</taxon>
        <taxon>Euteleostomi</taxon>
        <taxon>Actinopterygii</taxon>
        <taxon>Neopterygii</taxon>
        <taxon>Teleostei</taxon>
        <taxon>Anguilliformes</taxon>
        <taxon>Anguillidae</taxon>
        <taxon>Anguilla</taxon>
    </lineage>
</organism>
<accession>A0A0E9XA09</accession>
<dbReference type="EMBL" id="GBXM01008980">
    <property type="protein sequence ID" value="JAH99597.1"/>
    <property type="molecule type" value="Transcribed_RNA"/>
</dbReference>
<reference evidence="1" key="2">
    <citation type="journal article" date="2015" name="Fish Shellfish Immunol.">
        <title>Early steps in the European eel (Anguilla anguilla)-Vibrio vulnificus interaction in the gills: Role of the RtxA13 toxin.</title>
        <authorList>
            <person name="Callol A."/>
            <person name="Pajuelo D."/>
            <person name="Ebbesson L."/>
            <person name="Teles M."/>
            <person name="MacKenzie S."/>
            <person name="Amaro C."/>
        </authorList>
    </citation>
    <scope>NUCLEOTIDE SEQUENCE</scope>
</reference>
<dbReference type="InterPro" id="IPR036397">
    <property type="entry name" value="RNaseH_sf"/>
</dbReference>
<dbReference type="AlphaFoldDB" id="A0A0E9XA09"/>
<dbReference type="GO" id="GO:0003676">
    <property type="term" value="F:nucleic acid binding"/>
    <property type="evidence" value="ECO:0007669"/>
    <property type="project" value="InterPro"/>
</dbReference>
<name>A0A0E9XA09_ANGAN</name>
<evidence type="ECO:0008006" key="2">
    <source>
        <dbReference type="Google" id="ProtNLM"/>
    </source>
</evidence>
<evidence type="ECO:0000313" key="1">
    <source>
        <dbReference type="EMBL" id="JAH99597.1"/>
    </source>
</evidence>
<proteinExistence type="predicted"/>
<reference evidence="1" key="1">
    <citation type="submission" date="2014-11" db="EMBL/GenBank/DDBJ databases">
        <authorList>
            <person name="Amaro Gonzalez C."/>
        </authorList>
    </citation>
    <scope>NUCLEOTIDE SEQUENCE</scope>
</reference>
<protein>
    <recommendedName>
        <fullName evidence="2">Tc1-like transposase DDE domain-containing protein</fullName>
    </recommendedName>
</protein>